<organism evidence="1 2">
    <name type="scientific">Longibaculum muris</name>
    <dbReference type="NCBI Taxonomy" id="1796628"/>
    <lineage>
        <taxon>Bacteria</taxon>
        <taxon>Bacillati</taxon>
        <taxon>Bacillota</taxon>
        <taxon>Erysipelotrichia</taxon>
        <taxon>Erysipelotrichales</taxon>
        <taxon>Coprobacillaceae</taxon>
        <taxon>Longibaculum</taxon>
    </lineage>
</organism>
<keyword evidence="2" id="KW-1185">Reference proteome</keyword>
<name>A0A4R3Z3U2_9FIRM</name>
<reference evidence="1 2" key="1">
    <citation type="submission" date="2019-03" db="EMBL/GenBank/DDBJ databases">
        <title>Genomic Encyclopedia of Type Strains, Phase IV (KMG-IV): sequencing the most valuable type-strain genomes for metagenomic binning, comparative biology and taxonomic classification.</title>
        <authorList>
            <person name="Goeker M."/>
        </authorList>
    </citation>
    <scope>NUCLEOTIDE SEQUENCE [LARGE SCALE GENOMIC DNA]</scope>
    <source>
        <strain evidence="1 2">DSM 29487</strain>
    </source>
</reference>
<proteinExistence type="predicted"/>
<comment type="caution">
    <text evidence="1">The sequence shown here is derived from an EMBL/GenBank/DDBJ whole genome shotgun (WGS) entry which is preliminary data.</text>
</comment>
<gene>
    <name evidence="1" type="ORF">EDD60_10716</name>
</gene>
<dbReference type="Proteomes" id="UP000295515">
    <property type="component" value="Unassembled WGS sequence"/>
</dbReference>
<sequence length="32" mass="3963">MIVVNKTHTTRILFSYLFYSQKTYHDDMFFSK</sequence>
<protein>
    <submittedName>
        <fullName evidence="1">Uncharacterized protein</fullName>
    </submittedName>
</protein>
<dbReference type="AlphaFoldDB" id="A0A4R3Z3U2"/>
<evidence type="ECO:0000313" key="1">
    <source>
        <dbReference type="EMBL" id="TCW00527.1"/>
    </source>
</evidence>
<dbReference type="EMBL" id="SMCQ01000007">
    <property type="protein sequence ID" value="TCW00527.1"/>
    <property type="molecule type" value="Genomic_DNA"/>
</dbReference>
<accession>A0A4R3Z3U2</accession>
<evidence type="ECO:0000313" key="2">
    <source>
        <dbReference type="Proteomes" id="UP000295515"/>
    </source>
</evidence>